<sequence length="690" mass="79560">MAENIQTGSNTEKVQPISVSRYESIRVPILRPAEYPIWKVKMTMFLEATDPEYLNRINDGPHKPTKLSTVVAGEEQKTVPKEKKDFTQEDISSIAKDAKVKHLLHSALDNVMSNRVIGCKTAKEIWDALEVRCQGTSAIKKNRKTILTQEYEHFDSRSDETLTETYDRFCKLLNDLSLVDKEYDLEESNLKFLLSLPERWDLKATTIRDNYDLADTEIDEIYGLLKTHELEIEQRNKRSGKKTRSVALKVEEKPLKKETSKKKAKGKALVINSESESSNTDDDSNTAESSESEDDEEQMMQMAALMVKTFKKMGFKNFKKGKRFSRKDSNSERKSFRKSDGRDTKSGKKDKSEIQCYKCKEMGHYAPECKKGRSERALITTGRDWADTSDSDEGINYALMATVEDESETSENKTLENERIKSENLKLKQRNKFLEEELVNKQQVQKERDDDVYVEQELLKRFRQLESELEKERKIIQTWTNSGRDTHQVFQTDTVGLGYCKEDELRFKDKVKVRTQLKPMKFVPEKQLKHKLKEIKSVKKQKVSRKNRNGKIGINKRNNHLPITAAPRKTCHNCGSTNHLASFCRKNKHINSLPSKGGVKNDHVRVRPQTLCTHCGSTWHSIYTCKNYHVIYHNYYELKPNLKWVKVDSASVNSDTVSLNSDDKNSAAKANNVKKAKGSKQVWILKTNSQ</sequence>
<feature type="compositionally biased region" description="Basic and acidic residues" evidence="3">
    <location>
        <begin position="326"/>
        <end position="352"/>
    </location>
</feature>
<dbReference type="EMBL" id="JAUIZM010000012">
    <property type="protein sequence ID" value="KAK1353862.1"/>
    <property type="molecule type" value="Genomic_DNA"/>
</dbReference>
<feature type="region of interest" description="Disordered" evidence="3">
    <location>
        <begin position="255"/>
        <end position="298"/>
    </location>
</feature>
<evidence type="ECO:0000256" key="3">
    <source>
        <dbReference type="SAM" id="MobiDB-lite"/>
    </source>
</evidence>
<dbReference type="SMART" id="SM00343">
    <property type="entry name" value="ZnF_C2HC"/>
    <property type="match status" value="3"/>
</dbReference>
<dbReference type="PROSITE" id="PS50158">
    <property type="entry name" value="ZF_CCHC"/>
    <property type="match status" value="1"/>
</dbReference>
<keyword evidence="2" id="KW-0175">Coiled coil</keyword>
<gene>
    <name evidence="5" type="ORF">POM88_052227</name>
</gene>
<dbReference type="GO" id="GO:0008270">
    <property type="term" value="F:zinc ion binding"/>
    <property type="evidence" value="ECO:0007669"/>
    <property type="project" value="UniProtKB-KW"/>
</dbReference>
<comment type="caution">
    <text evidence="5">The sequence shown here is derived from an EMBL/GenBank/DDBJ whole genome shotgun (WGS) entry which is preliminary data.</text>
</comment>
<accession>A0AAD8GT40</accession>
<dbReference type="Pfam" id="PF00098">
    <property type="entry name" value="zf-CCHC"/>
    <property type="match status" value="1"/>
</dbReference>
<dbReference type="AlphaFoldDB" id="A0AAD8GT40"/>
<dbReference type="PANTHER" id="PTHR34676:SF28">
    <property type="entry name" value="ZINC FINGER, CCHC-TYPE, RIBONUCLEASE H-LIKE DOMAIN, GAG-PRE-INTEGRASE DOMAIN PROTEIN-RELATED"/>
    <property type="match status" value="1"/>
</dbReference>
<evidence type="ECO:0000256" key="1">
    <source>
        <dbReference type="PROSITE-ProRule" id="PRU00047"/>
    </source>
</evidence>
<feature type="region of interest" description="Disordered" evidence="3">
    <location>
        <begin position="321"/>
        <end position="352"/>
    </location>
</feature>
<keyword evidence="1" id="KW-0479">Metal-binding</keyword>
<feature type="region of interest" description="Disordered" evidence="3">
    <location>
        <begin position="655"/>
        <end position="674"/>
    </location>
</feature>
<reference evidence="5" key="2">
    <citation type="submission" date="2023-05" db="EMBL/GenBank/DDBJ databases">
        <authorList>
            <person name="Schelkunov M.I."/>
        </authorList>
    </citation>
    <scope>NUCLEOTIDE SEQUENCE</scope>
    <source>
        <strain evidence="5">Hsosn_3</strain>
        <tissue evidence="5">Leaf</tissue>
    </source>
</reference>
<feature type="coiled-coil region" evidence="2">
    <location>
        <begin position="417"/>
        <end position="482"/>
    </location>
</feature>
<dbReference type="PANTHER" id="PTHR34676">
    <property type="entry name" value="DUF4219 DOMAIN-CONTAINING PROTEIN-RELATED"/>
    <property type="match status" value="1"/>
</dbReference>
<feature type="domain" description="CCHC-type" evidence="4">
    <location>
        <begin position="356"/>
        <end position="371"/>
    </location>
</feature>
<evidence type="ECO:0000313" key="5">
    <source>
        <dbReference type="EMBL" id="KAK1353862.1"/>
    </source>
</evidence>
<dbReference type="InterPro" id="IPR036875">
    <property type="entry name" value="Znf_CCHC_sf"/>
</dbReference>
<reference evidence="5" key="1">
    <citation type="submission" date="2023-02" db="EMBL/GenBank/DDBJ databases">
        <title>Genome of toxic invasive species Heracleum sosnowskyi carries increased number of genes despite the absence of recent whole-genome duplications.</title>
        <authorList>
            <person name="Schelkunov M."/>
            <person name="Shtratnikova V."/>
            <person name="Makarenko M."/>
            <person name="Klepikova A."/>
            <person name="Omelchenko D."/>
            <person name="Novikova G."/>
            <person name="Obukhova E."/>
            <person name="Bogdanov V."/>
            <person name="Penin A."/>
            <person name="Logacheva M."/>
        </authorList>
    </citation>
    <scope>NUCLEOTIDE SEQUENCE</scope>
    <source>
        <strain evidence="5">Hsosn_3</strain>
        <tissue evidence="5">Leaf</tissue>
    </source>
</reference>
<dbReference type="Pfam" id="PF14223">
    <property type="entry name" value="Retrotran_gag_2"/>
    <property type="match status" value="1"/>
</dbReference>
<name>A0AAD8GT40_9APIA</name>
<evidence type="ECO:0000256" key="2">
    <source>
        <dbReference type="SAM" id="Coils"/>
    </source>
</evidence>
<organism evidence="5 6">
    <name type="scientific">Heracleum sosnowskyi</name>
    <dbReference type="NCBI Taxonomy" id="360622"/>
    <lineage>
        <taxon>Eukaryota</taxon>
        <taxon>Viridiplantae</taxon>
        <taxon>Streptophyta</taxon>
        <taxon>Embryophyta</taxon>
        <taxon>Tracheophyta</taxon>
        <taxon>Spermatophyta</taxon>
        <taxon>Magnoliopsida</taxon>
        <taxon>eudicotyledons</taxon>
        <taxon>Gunneridae</taxon>
        <taxon>Pentapetalae</taxon>
        <taxon>asterids</taxon>
        <taxon>campanulids</taxon>
        <taxon>Apiales</taxon>
        <taxon>Apiaceae</taxon>
        <taxon>Apioideae</taxon>
        <taxon>apioid superclade</taxon>
        <taxon>Tordylieae</taxon>
        <taxon>Tordyliinae</taxon>
        <taxon>Heracleum</taxon>
    </lineage>
</organism>
<keyword evidence="1" id="KW-0863">Zinc-finger</keyword>
<keyword evidence="1" id="KW-0862">Zinc</keyword>
<dbReference type="GO" id="GO:0003676">
    <property type="term" value="F:nucleic acid binding"/>
    <property type="evidence" value="ECO:0007669"/>
    <property type="project" value="InterPro"/>
</dbReference>
<feature type="compositionally biased region" description="Acidic residues" evidence="3">
    <location>
        <begin position="279"/>
        <end position="298"/>
    </location>
</feature>
<keyword evidence="6" id="KW-1185">Reference proteome</keyword>
<dbReference type="InterPro" id="IPR001878">
    <property type="entry name" value="Znf_CCHC"/>
</dbReference>
<evidence type="ECO:0000259" key="4">
    <source>
        <dbReference type="PROSITE" id="PS50158"/>
    </source>
</evidence>
<evidence type="ECO:0000313" key="6">
    <source>
        <dbReference type="Proteomes" id="UP001237642"/>
    </source>
</evidence>
<proteinExistence type="predicted"/>
<dbReference type="Gene3D" id="4.10.60.10">
    <property type="entry name" value="Zinc finger, CCHC-type"/>
    <property type="match status" value="2"/>
</dbReference>
<dbReference type="Proteomes" id="UP001237642">
    <property type="component" value="Unassembled WGS sequence"/>
</dbReference>
<dbReference type="SUPFAM" id="SSF57756">
    <property type="entry name" value="Retrovirus zinc finger-like domains"/>
    <property type="match status" value="1"/>
</dbReference>
<protein>
    <recommendedName>
        <fullName evidence="4">CCHC-type domain-containing protein</fullName>
    </recommendedName>
</protein>